<dbReference type="SUPFAM" id="SSF51679">
    <property type="entry name" value="Bacterial luciferase-like"/>
    <property type="match status" value="1"/>
</dbReference>
<protein>
    <recommendedName>
        <fullName evidence="3">Luciferase-like domain-containing protein</fullName>
    </recommendedName>
</protein>
<gene>
    <name evidence="4" type="ORF">GCM10025881_33070</name>
</gene>
<evidence type="ECO:0000259" key="3">
    <source>
        <dbReference type="Pfam" id="PF00296"/>
    </source>
</evidence>
<dbReference type="Gene3D" id="3.20.20.30">
    <property type="entry name" value="Luciferase-like domain"/>
    <property type="match status" value="1"/>
</dbReference>
<reference evidence="5" key="1">
    <citation type="journal article" date="2019" name="Int. J. Syst. Evol. Microbiol.">
        <title>The Global Catalogue of Microorganisms (GCM) 10K type strain sequencing project: providing services to taxonomists for standard genome sequencing and annotation.</title>
        <authorList>
            <consortium name="The Broad Institute Genomics Platform"/>
            <consortium name="The Broad Institute Genome Sequencing Center for Infectious Disease"/>
            <person name="Wu L."/>
            <person name="Ma J."/>
        </authorList>
    </citation>
    <scope>NUCLEOTIDE SEQUENCE [LARGE SCALE GENOMIC DNA]</scope>
    <source>
        <strain evidence="5">NBRC 108894</strain>
    </source>
</reference>
<dbReference type="RefSeq" id="WP_284255049.1">
    <property type="nucleotide sequence ID" value="NZ_BAAAQO010000004.1"/>
</dbReference>
<accession>A0ABQ6KAJ4</accession>
<dbReference type="InterPro" id="IPR011251">
    <property type="entry name" value="Luciferase-like_dom"/>
</dbReference>
<dbReference type="PANTHER" id="PTHR30137:SF6">
    <property type="entry name" value="LUCIFERASE-LIKE MONOOXYGENASE"/>
    <property type="match status" value="1"/>
</dbReference>
<keyword evidence="5" id="KW-1185">Reference proteome</keyword>
<comment type="caution">
    <text evidence="4">The sequence shown here is derived from an EMBL/GenBank/DDBJ whole genome shotgun (WGS) entry which is preliminary data.</text>
</comment>
<dbReference type="NCBIfam" id="TIGR03558">
    <property type="entry name" value="oxido_grp_1"/>
    <property type="match status" value="1"/>
</dbReference>
<dbReference type="Pfam" id="PF00296">
    <property type="entry name" value="Bac_luciferase"/>
    <property type="match status" value="1"/>
</dbReference>
<evidence type="ECO:0000256" key="1">
    <source>
        <dbReference type="ARBA" id="ARBA00007789"/>
    </source>
</evidence>
<evidence type="ECO:0000313" key="5">
    <source>
        <dbReference type="Proteomes" id="UP001157034"/>
    </source>
</evidence>
<dbReference type="Proteomes" id="UP001157034">
    <property type="component" value="Unassembled WGS sequence"/>
</dbReference>
<dbReference type="PANTHER" id="PTHR30137">
    <property type="entry name" value="LUCIFERASE-LIKE MONOOXYGENASE"/>
    <property type="match status" value="1"/>
</dbReference>
<evidence type="ECO:0000313" key="4">
    <source>
        <dbReference type="EMBL" id="GMA96483.1"/>
    </source>
</evidence>
<dbReference type="CDD" id="cd00347">
    <property type="entry name" value="Flavin_utilizing_monoxygenases"/>
    <property type="match status" value="1"/>
</dbReference>
<dbReference type="EMBL" id="BSVB01000001">
    <property type="protein sequence ID" value="GMA96483.1"/>
    <property type="molecule type" value="Genomic_DNA"/>
</dbReference>
<dbReference type="InterPro" id="IPR019949">
    <property type="entry name" value="CmoO-like"/>
</dbReference>
<comment type="similarity">
    <text evidence="1">To bacterial alkanal monooxygenase alpha and beta chains.</text>
</comment>
<name>A0ABQ6KAJ4_9MICO</name>
<evidence type="ECO:0000256" key="2">
    <source>
        <dbReference type="SAM" id="MobiDB-lite"/>
    </source>
</evidence>
<proteinExistence type="predicted"/>
<dbReference type="InterPro" id="IPR050766">
    <property type="entry name" value="Bact_Lucif_Oxidored"/>
</dbReference>
<sequence>MTIPLSVLDLAVVRSDSSHSEALADTIAVAREADRIGYRRFWVAEHHGMPGIASSSPPVLIGAVAAATERIRVGSGGVMLPNHSSLVVAEQFGTLVALHGDRIDLGLGRAAGTDPLVSAMIRRNVGVETVDDFPAQVLELLAYFGTIPALDGGQGSRIVAVPGMGDSPELWLLGSSDFSARLAGMMGLPFAFAHHFAGGEQTPLAFELYRDAFRPSVVLSEPHAMVAISTLVADSTDEARRLMLPGQLQFLRLRSGHPTRLPSLEEAEAHPWTDGERAFAEQRIRHQAIGTLDEVRAAIDGLVASTGADEVIVVPQGPTLDTRLRTLRELAPNAAPSAAPDAAPGVAPVAAPAT</sequence>
<dbReference type="InterPro" id="IPR036661">
    <property type="entry name" value="Luciferase-like_sf"/>
</dbReference>
<feature type="region of interest" description="Disordered" evidence="2">
    <location>
        <begin position="333"/>
        <end position="354"/>
    </location>
</feature>
<feature type="domain" description="Luciferase-like" evidence="3">
    <location>
        <begin position="6"/>
        <end position="309"/>
    </location>
</feature>
<organism evidence="4 5">
    <name type="scientific">Pseudolysinimonas kribbensis</name>
    <dbReference type="NCBI Taxonomy" id="433641"/>
    <lineage>
        <taxon>Bacteria</taxon>
        <taxon>Bacillati</taxon>
        <taxon>Actinomycetota</taxon>
        <taxon>Actinomycetes</taxon>
        <taxon>Micrococcales</taxon>
        <taxon>Microbacteriaceae</taxon>
        <taxon>Pseudolysinimonas</taxon>
    </lineage>
</organism>